<dbReference type="PANTHER" id="PTHR31286:SF177">
    <property type="entry name" value="ENDONUCLEASE_EXONUCLEASE_PHOSPHATASE"/>
    <property type="match status" value="1"/>
</dbReference>
<feature type="compositionally biased region" description="Low complexity" evidence="1">
    <location>
        <begin position="40"/>
        <end position="53"/>
    </location>
</feature>
<gene>
    <name evidence="2" type="ORF">EJD97_014763</name>
</gene>
<evidence type="ECO:0000256" key="1">
    <source>
        <dbReference type="SAM" id="MobiDB-lite"/>
    </source>
</evidence>
<dbReference type="AlphaFoldDB" id="A0A6N2BD55"/>
<name>A0A6N2BD55_SOLCI</name>
<sequence>EEYHQNFPKISNNYSRYESYPQVDRNNKHGNQGVQVTTRQPNNQQHGQPPNNNTKNDQRSKPAPYTVVQSFAARLRYNQAKHETPIVLNEPVHTTRQGLPFVLIDEEDYYVKLAEICKYTLVGEFTNTMPRMEQVRKSLPWHCYNKVFLSTILESIGKVLFLDSPTSQKTRGSTTRVKVQVDLTKERTYHVLLGFKHSNPNKGRWLKVDYEGIPSYCFYCKHQGHKDEECTIKRRDEEIKKRKDLELDKNSEEEGSSGKL</sequence>
<comment type="caution">
    <text evidence="2">The sequence shown here is derived from an EMBL/GenBank/DDBJ whole genome shotgun (WGS) entry which is preliminary data.</text>
</comment>
<accession>A0A6N2BD55</accession>
<reference evidence="2" key="1">
    <citation type="submission" date="2019-05" db="EMBL/GenBank/DDBJ databases">
        <title>The de novo reference genome and transcriptome assemblies of the wild tomato species Solanum chilense.</title>
        <authorList>
            <person name="Stam R."/>
            <person name="Nosenko T."/>
            <person name="Hoerger A.C."/>
            <person name="Stephan W."/>
            <person name="Seidel M.A."/>
            <person name="Kuhn J.M.M."/>
            <person name="Haberer G."/>
            <person name="Tellier A."/>
        </authorList>
    </citation>
    <scope>NUCLEOTIDE SEQUENCE</scope>
    <source>
        <tissue evidence="2">Mature leaves</tissue>
    </source>
</reference>
<protein>
    <submittedName>
        <fullName evidence="2">Uncharacterized protein</fullName>
    </submittedName>
</protein>
<dbReference type="InterPro" id="IPR040256">
    <property type="entry name" value="At4g02000-like"/>
</dbReference>
<feature type="compositionally biased region" description="Polar residues" evidence="1">
    <location>
        <begin position="29"/>
        <end position="39"/>
    </location>
</feature>
<feature type="compositionally biased region" description="Basic and acidic residues" evidence="1">
    <location>
        <begin position="241"/>
        <end position="252"/>
    </location>
</feature>
<evidence type="ECO:0000313" key="2">
    <source>
        <dbReference type="EMBL" id="TMW91119.1"/>
    </source>
</evidence>
<feature type="region of interest" description="Disordered" evidence="1">
    <location>
        <begin position="1"/>
        <end position="62"/>
    </location>
</feature>
<dbReference type="EMBL" id="RXGB01003850">
    <property type="protein sequence ID" value="TMW91119.1"/>
    <property type="molecule type" value="Genomic_DNA"/>
</dbReference>
<feature type="region of interest" description="Disordered" evidence="1">
    <location>
        <begin position="241"/>
        <end position="260"/>
    </location>
</feature>
<proteinExistence type="predicted"/>
<organism evidence="2">
    <name type="scientific">Solanum chilense</name>
    <name type="common">Tomato</name>
    <name type="synonym">Lycopersicon chilense</name>
    <dbReference type="NCBI Taxonomy" id="4083"/>
    <lineage>
        <taxon>Eukaryota</taxon>
        <taxon>Viridiplantae</taxon>
        <taxon>Streptophyta</taxon>
        <taxon>Embryophyta</taxon>
        <taxon>Tracheophyta</taxon>
        <taxon>Spermatophyta</taxon>
        <taxon>Magnoliopsida</taxon>
        <taxon>eudicotyledons</taxon>
        <taxon>Gunneridae</taxon>
        <taxon>Pentapetalae</taxon>
        <taxon>asterids</taxon>
        <taxon>lamiids</taxon>
        <taxon>Solanales</taxon>
        <taxon>Solanaceae</taxon>
        <taxon>Solanoideae</taxon>
        <taxon>Solaneae</taxon>
        <taxon>Solanum</taxon>
        <taxon>Solanum subgen. Lycopersicon</taxon>
    </lineage>
</organism>
<feature type="non-terminal residue" evidence="2">
    <location>
        <position position="1"/>
    </location>
</feature>
<dbReference type="PANTHER" id="PTHR31286">
    <property type="entry name" value="GLYCINE-RICH CELL WALL STRUCTURAL PROTEIN 1.8-LIKE"/>
    <property type="match status" value="1"/>
</dbReference>
<feature type="non-terminal residue" evidence="2">
    <location>
        <position position="260"/>
    </location>
</feature>